<evidence type="ECO:0000313" key="2">
    <source>
        <dbReference type="EMBL" id="MQQ09334.1"/>
    </source>
</evidence>
<evidence type="ECO:0000313" key="3">
    <source>
        <dbReference type="Proteomes" id="UP000444174"/>
    </source>
</evidence>
<dbReference type="RefSeq" id="WP_153216272.1">
    <property type="nucleotide sequence ID" value="NZ_WIBF01000007.1"/>
</dbReference>
<comment type="caution">
    <text evidence="2">The sequence shown here is derived from an EMBL/GenBank/DDBJ whole genome shotgun (WGS) entry which is preliminary data.</text>
</comment>
<evidence type="ECO:0000256" key="1">
    <source>
        <dbReference type="SAM" id="SignalP"/>
    </source>
</evidence>
<dbReference type="AlphaFoldDB" id="A0A843YIS4"/>
<keyword evidence="1" id="KW-0732">Signal</keyword>
<feature type="chain" id="PRO_5033035384" evidence="1">
    <location>
        <begin position="40"/>
        <end position="91"/>
    </location>
</feature>
<gene>
    <name evidence="2" type="ORF">GFB49_12780</name>
</gene>
<feature type="signal peptide" evidence="1">
    <location>
        <begin position="1"/>
        <end position="39"/>
    </location>
</feature>
<sequence>MAKSTRARAAVSAMATKSILSAALVASLMWVAPASPSFAGGATVRGKVALNLLSRGSDKRKTTTRRVSSVGGGSYICSPAGFGQPSRCYAN</sequence>
<organism evidence="2 3">
    <name type="scientific">Tritonibacter litoralis</name>
    <dbReference type="NCBI Taxonomy" id="2662264"/>
    <lineage>
        <taxon>Bacteria</taxon>
        <taxon>Pseudomonadati</taxon>
        <taxon>Pseudomonadota</taxon>
        <taxon>Alphaproteobacteria</taxon>
        <taxon>Rhodobacterales</taxon>
        <taxon>Paracoccaceae</taxon>
        <taxon>Tritonibacter</taxon>
    </lineage>
</organism>
<protein>
    <submittedName>
        <fullName evidence="2">Uncharacterized protein</fullName>
    </submittedName>
</protein>
<proteinExistence type="predicted"/>
<accession>A0A843YIS4</accession>
<name>A0A843YIS4_9RHOB</name>
<keyword evidence="3" id="KW-1185">Reference proteome</keyword>
<dbReference type="EMBL" id="WIBF01000007">
    <property type="protein sequence ID" value="MQQ09334.1"/>
    <property type="molecule type" value="Genomic_DNA"/>
</dbReference>
<dbReference type="Proteomes" id="UP000444174">
    <property type="component" value="Unassembled WGS sequence"/>
</dbReference>
<reference evidence="2 3" key="1">
    <citation type="submission" date="2019-10" db="EMBL/GenBank/DDBJ databases">
        <title>Epibacterium sp. nov., isolated from seawater.</title>
        <authorList>
            <person name="Zhang X."/>
            <person name="Li N."/>
        </authorList>
    </citation>
    <scope>NUCLEOTIDE SEQUENCE [LARGE SCALE GENOMIC DNA]</scope>
    <source>
        <strain evidence="2 3">SM1979</strain>
    </source>
</reference>